<reference evidence="3" key="1">
    <citation type="submission" date="2014-09" db="EMBL/GenBank/DDBJ databases">
        <title>Draft genome sequence of an oleaginous Mucoromycotina fungus Mucor ambiguus NBRC6742.</title>
        <authorList>
            <person name="Takeda I."/>
            <person name="Yamane N."/>
            <person name="Morita T."/>
            <person name="Tamano K."/>
            <person name="Machida M."/>
            <person name="Baker S."/>
            <person name="Koike H."/>
        </authorList>
    </citation>
    <scope>NUCLEOTIDE SEQUENCE</scope>
    <source>
        <strain evidence="3">NBRC 6742</strain>
    </source>
</reference>
<evidence type="ECO:0000313" key="4">
    <source>
        <dbReference type="Proteomes" id="UP000053815"/>
    </source>
</evidence>
<gene>
    <name evidence="3" type="ORF">MAM1_0356d09993</name>
</gene>
<protein>
    <recommendedName>
        <fullName evidence="2">PIN domain-containing protein</fullName>
    </recommendedName>
</protein>
<dbReference type="InterPro" id="IPR029060">
    <property type="entry name" value="PIN-like_dom_sf"/>
</dbReference>
<dbReference type="CDD" id="cd18727">
    <property type="entry name" value="PIN_Swt1-like"/>
    <property type="match status" value="1"/>
</dbReference>
<dbReference type="Pfam" id="PF13638">
    <property type="entry name" value="PIN_4"/>
    <property type="match status" value="1"/>
</dbReference>
<evidence type="ECO:0000259" key="2">
    <source>
        <dbReference type="SMART" id="SM00670"/>
    </source>
</evidence>
<dbReference type="OrthoDB" id="2017974at2759"/>
<evidence type="ECO:0000256" key="1">
    <source>
        <dbReference type="SAM" id="MobiDB-lite"/>
    </source>
</evidence>
<dbReference type="GO" id="GO:0004540">
    <property type="term" value="F:RNA nuclease activity"/>
    <property type="evidence" value="ECO:0007669"/>
    <property type="project" value="UniProtKB-ARBA"/>
</dbReference>
<feature type="region of interest" description="Disordered" evidence="1">
    <location>
        <begin position="324"/>
        <end position="369"/>
    </location>
</feature>
<keyword evidence="4" id="KW-1185">Reference proteome</keyword>
<feature type="domain" description="PIN" evidence="2">
    <location>
        <begin position="66"/>
        <end position="191"/>
    </location>
</feature>
<dbReference type="Gene3D" id="3.40.50.1010">
    <property type="entry name" value="5'-nuclease"/>
    <property type="match status" value="1"/>
</dbReference>
<dbReference type="PANTHER" id="PTHR16161:SF0">
    <property type="entry name" value="TRANSCRIPTIONAL PROTEIN SWT1"/>
    <property type="match status" value="1"/>
</dbReference>
<dbReference type="AlphaFoldDB" id="A0A0C9N338"/>
<feature type="compositionally biased region" description="Polar residues" evidence="1">
    <location>
        <begin position="359"/>
        <end position="369"/>
    </location>
</feature>
<dbReference type="GO" id="GO:0005634">
    <property type="term" value="C:nucleus"/>
    <property type="evidence" value="ECO:0007669"/>
    <property type="project" value="TreeGrafter"/>
</dbReference>
<accession>A0A0C9N338</accession>
<dbReference type="InterPro" id="IPR002716">
    <property type="entry name" value="PIN_dom"/>
</dbReference>
<organism evidence="3">
    <name type="scientific">Mucor ambiguus</name>
    <dbReference type="NCBI Taxonomy" id="91626"/>
    <lineage>
        <taxon>Eukaryota</taxon>
        <taxon>Fungi</taxon>
        <taxon>Fungi incertae sedis</taxon>
        <taxon>Mucoromycota</taxon>
        <taxon>Mucoromycotina</taxon>
        <taxon>Mucoromycetes</taxon>
        <taxon>Mucorales</taxon>
        <taxon>Mucorineae</taxon>
        <taxon>Mucoraceae</taxon>
        <taxon>Mucor</taxon>
    </lineage>
</organism>
<proteinExistence type="predicted"/>
<dbReference type="InterPro" id="IPR052626">
    <property type="entry name" value="SWT1_Regulator"/>
</dbReference>
<dbReference type="STRING" id="91626.A0A0C9N338"/>
<dbReference type="SUPFAM" id="SSF88723">
    <property type="entry name" value="PIN domain-like"/>
    <property type="match status" value="1"/>
</dbReference>
<dbReference type="Proteomes" id="UP000053815">
    <property type="component" value="Unassembled WGS sequence"/>
</dbReference>
<dbReference type="SMART" id="SM00670">
    <property type="entry name" value="PINc"/>
    <property type="match status" value="1"/>
</dbReference>
<sequence length="369" mass="41952">MSRHEDMEFMDIDGPEFIADVNSQIADIRASYSSVLSQETDIKASAILKYTNAHDEPQNVLGTFKEICVLDTNFLLSKLGFLDTVLDLASENPGSLLVLLPWVVIRELDGLKQGNPDISAGARKAMRFIELRLRDKIISLRGQKMNEVCNKDMLKNQDVKGDDRILDCCMYFQQVTHKRVTLLSNDRNLCIKVMVHDVDSISAESVSKMEALLNRIAKKSASHLTDKPLSRYAANSWNHHQAPQLQQHQQQQIQQPTLGEDYIMEVDEFYPPAPTSRLLQQLHHNTMEEDYDMMIDDDLVDISNVQQATTPLKLGGTHESKWAKAITPRHSSRDTASSTPAYLDDDPTLTAPRRPYRPQHTSIYNYDRN</sequence>
<dbReference type="PANTHER" id="PTHR16161">
    <property type="entry name" value="TRANSCRIPTIONAL PROTEIN SWT1"/>
    <property type="match status" value="1"/>
</dbReference>
<name>A0A0C9N338_9FUNG</name>
<evidence type="ECO:0000313" key="3">
    <source>
        <dbReference type="EMBL" id="GAN10452.1"/>
    </source>
</evidence>
<dbReference type="EMBL" id="DF836645">
    <property type="protein sequence ID" value="GAN10452.1"/>
    <property type="molecule type" value="Genomic_DNA"/>
</dbReference>